<gene>
    <name evidence="2" type="ORF">mPipKuh1_007701</name>
</gene>
<keyword evidence="3" id="KW-1185">Reference proteome</keyword>
<name>A0A7J8B1G8_PIPKU</name>
<evidence type="ECO:0000313" key="3">
    <source>
        <dbReference type="Proteomes" id="UP000558488"/>
    </source>
</evidence>
<reference evidence="2 3" key="1">
    <citation type="journal article" date="2020" name="Nature">
        <title>Six reference-quality genomes reveal evolution of bat adaptations.</title>
        <authorList>
            <person name="Jebb D."/>
            <person name="Huang Z."/>
            <person name="Pippel M."/>
            <person name="Hughes G.M."/>
            <person name="Lavrichenko K."/>
            <person name="Devanna P."/>
            <person name="Winkler S."/>
            <person name="Jermiin L.S."/>
            <person name="Skirmuntt E.C."/>
            <person name="Katzourakis A."/>
            <person name="Burkitt-Gray L."/>
            <person name="Ray D.A."/>
            <person name="Sullivan K.A.M."/>
            <person name="Roscito J.G."/>
            <person name="Kirilenko B.M."/>
            <person name="Davalos L.M."/>
            <person name="Corthals A.P."/>
            <person name="Power M.L."/>
            <person name="Jones G."/>
            <person name="Ransome R.D."/>
            <person name="Dechmann D.K.N."/>
            <person name="Locatelli A.G."/>
            <person name="Puechmaille S.J."/>
            <person name="Fedrigo O."/>
            <person name="Jarvis E.D."/>
            <person name="Hiller M."/>
            <person name="Vernes S.C."/>
            <person name="Myers E.W."/>
            <person name="Teeling E.C."/>
        </authorList>
    </citation>
    <scope>NUCLEOTIDE SEQUENCE [LARGE SCALE GENOMIC DNA]</scope>
    <source>
        <strain evidence="2">MPipKuh1</strain>
        <tissue evidence="2">Flight muscle</tissue>
    </source>
</reference>
<feature type="compositionally biased region" description="Basic and acidic residues" evidence="1">
    <location>
        <begin position="24"/>
        <end position="47"/>
    </location>
</feature>
<proteinExistence type="predicted"/>
<organism evidence="2 3">
    <name type="scientific">Pipistrellus kuhlii</name>
    <name type="common">Kuhl's pipistrelle</name>
    <dbReference type="NCBI Taxonomy" id="59472"/>
    <lineage>
        <taxon>Eukaryota</taxon>
        <taxon>Metazoa</taxon>
        <taxon>Chordata</taxon>
        <taxon>Craniata</taxon>
        <taxon>Vertebrata</taxon>
        <taxon>Euteleostomi</taxon>
        <taxon>Mammalia</taxon>
        <taxon>Eutheria</taxon>
        <taxon>Laurasiatheria</taxon>
        <taxon>Chiroptera</taxon>
        <taxon>Yangochiroptera</taxon>
        <taxon>Vespertilionidae</taxon>
        <taxon>Pipistrellus</taxon>
    </lineage>
</organism>
<dbReference type="AlphaFoldDB" id="A0A7J8B1G8"/>
<dbReference type="EMBL" id="JACAGB010000001">
    <property type="protein sequence ID" value="KAF6392492.1"/>
    <property type="molecule type" value="Genomic_DNA"/>
</dbReference>
<comment type="caution">
    <text evidence="2">The sequence shown here is derived from an EMBL/GenBank/DDBJ whole genome shotgun (WGS) entry which is preliminary data.</text>
</comment>
<protein>
    <submittedName>
        <fullName evidence="2">Uncharacterized protein</fullName>
    </submittedName>
</protein>
<evidence type="ECO:0000313" key="2">
    <source>
        <dbReference type="EMBL" id="KAF6392492.1"/>
    </source>
</evidence>
<feature type="compositionally biased region" description="Pro residues" evidence="1">
    <location>
        <begin position="1"/>
        <end position="13"/>
    </location>
</feature>
<dbReference type="Proteomes" id="UP000558488">
    <property type="component" value="Unassembled WGS sequence"/>
</dbReference>
<sequence length="145" mass="15700">MQPSPSPAGPPTSPSSVQWTPWEWDPHLNGRKGERKEVGRRDLERPWASDFPCTDGVDWVWQGDKGQGSQSPEVGTSHSSLGLATWMLLTSLTRLSSGGLKASGCTLKRRLGGNLPGTTQHKPGYLLTPPADLLPNKGDGDCLWQ</sequence>
<evidence type="ECO:0000256" key="1">
    <source>
        <dbReference type="SAM" id="MobiDB-lite"/>
    </source>
</evidence>
<feature type="region of interest" description="Disordered" evidence="1">
    <location>
        <begin position="1"/>
        <end position="54"/>
    </location>
</feature>
<accession>A0A7J8B1G8</accession>